<dbReference type="EMBL" id="DRIG01000087">
    <property type="protein sequence ID" value="HEC79097.1"/>
    <property type="molecule type" value="Genomic_DNA"/>
</dbReference>
<dbReference type="Gene3D" id="1.10.10.10">
    <property type="entry name" value="Winged helix-like DNA-binding domain superfamily/Winged helix DNA-binding domain"/>
    <property type="match status" value="1"/>
</dbReference>
<accession>A0A9C9ENJ5</accession>
<dbReference type="Pfam" id="PF08281">
    <property type="entry name" value="Sigma70_r4_2"/>
    <property type="match status" value="1"/>
</dbReference>
<protein>
    <submittedName>
        <fullName evidence="7">Sigma-70 family RNA polymerase sigma factor</fullName>
    </submittedName>
</protein>
<keyword evidence="3" id="KW-0731">Sigma factor</keyword>
<dbReference type="Proteomes" id="UP000885826">
    <property type="component" value="Unassembled WGS sequence"/>
</dbReference>
<comment type="caution">
    <text evidence="7">The sequence shown here is derived from an EMBL/GenBank/DDBJ whole genome shotgun (WGS) entry which is preliminary data.</text>
</comment>
<dbReference type="SUPFAM" id="SSF88659">
    <property type="entry name" value="Sigma3 and sigma4 domains of RNA polymerase sigma factors"/>
    <property type="match status" value="1"/>
</dbReference>
<proteinExistence type="inferred from homology"/>
<dbReference type="InterPro" id="IPR013324">
    <property type="entry name" value="RNA_pol_sigma_r3/r4-like"/>
</dbReference>
<keyword evidence="2" id="KW-0805">Transcription regulation</keyword>
<evidence type="ECO:0000256" key="1">
    <source>
        <dbReference type="ARBA" id="ARBA00010641"/>
    </source>
</evidence>
<evidence type="ECO:0000256" key="4">
    <source>
        <dbReference type="ARBA" id="ARBA00023163"/>
    </source>
</evidence>
<evidence type="ECO:0000313" key="7">
    <source>
        <dbReference type="EMBL" id="HEC79097.1"/>
    </source>
</evidence>
<dbReference type="GO" id="GO:0003677">
    <property type="term" value="F:DNA binding"/>
    <property type="evidence" value="ECO:0007669"/>
    <property type="project" value="InterPro"/>
</dbReference>
<keyword evidence="4" id="KW-0804">Transcription</keyword>
<sequence length="197" mass="23304">MSGNKKGDFVYNSVESDEILIERVKKGDIEAFNPLVERYKLPLYKVMYRMVFNRDDAEDLVEEAFIRAFRAIKRFETGRSFYAWLCRIAVNNAINFLKKERRDKMQSIDKIEYSLTAKKGNPVAMTREKILKEKITTAMAKLPEEYRTILILRVEESFSYEEISRLLKIPRGTVMSRLSRARRKLREIFETLGVQER</sequence>
<dbReference type="InterPro" id="IPR007627">
    <property type="entry name" value="RNA_pol_sigma70_r2"/>
</dbReference>
<evidence type="ECO:0000259" key="5">
    <source>
        <dbReference type="Pfam" id="PF04542"/>
    </source>
</evidence>
<dbReference type="PANTHER" id="PTHR43133:SF51">
    <property type="entry name" value="RNA POLYMERASE SIGMA FACTOR"/>
    <property type="match status" value="1"/>
</dbReference>
<dbReference type="NCBIfam" id="TIGR02937">
    <property type="entry name" value="sigma70-ECF"/>
    <property type="match status" value="1"/>
</dbReference>
<evidence type="ECO:0000259" key="6">
    <source>
        <dbReference type="Pfam" id="PF08281"/>
    </source>
</evidence>
<dbReference type="InterPro" id="IPR036388">
    <property type="entry name" value="WH-like_DNA-bd_sf"/>
</dbReference>
<feature type="domain" description="RNA polymerase sigma factor 70 region 4 type 2" evidence="6">
    <location>
        <begin position="133"/>
        <end position="185"/>
    </location>
</feature>
<dbReference type="GO" id="GO:0006352">
    <property type="term" value="P:DNA-templated transcription initiation"/>
    <property type="evidence" value="ECO:0007669"/>
    <property type="project" value="InterPro"/>
</dbReference>
<evidence type="ECO:0000256" key="2">
    <source>
        <dbReference type="ARBA" id="ARBA00023015"/>
    </source>
</evidence>
<dbReference type="InterPro" id="IPR039425">
    <property type="entry name" value="RNA_pol_sigma-70-like"/>
</dbReference>
<comment type="similarity">
    <text evidence="1">Belongs to the sigma-70 factor family. ECF subfamily.</text>
</comment>
<dbReference type="AlphaFoldDB" id="A0A9C9ENJ5"/>
<dbReference type="GO" id="GO:0016987">
    <property type="term" value="F:sigma factor activity"/>
    <property type="evidence" value="ECO:0007669"/>
    <property type="project" value="UniProtKB-KW"/>
</dbReference>
<dbReference type="Gene3D" id="1.10.1740.10">
    <property type="match status" value="1"/>
</dbReference>
<dbReference type="InterPro" id="IPR013325">
    <property type="entry name" value="RNA_pol_sigma_r2"/>
</dbReference>
<dbReference type="Pfam" id="PF04542">
    <property type="entry name" value="Sigma70_r2"/>
    <property type="match status" value="1"/>
</dbReference>
<dbReference type="InterPro" id="IPR013249">
    <property type="entry name" value="RNA_pol_sigma70_r4_t2"/>
</dbReference>
<evidence type="ECO:0000256" key="3">
    <source>
        <dbReference type="ARBA" id="ARBA00023082"/>
    </source>
</evidence>
<dbReference type="InterPro" id="IPR014284">
    <property type="entry name" value="RNA_pol_sigma-70_dom"/>
</dbReference>
<dbReference type="CDD" id="cd06171">
    <property type="entry name" value="Sigma70_r4"/>
    <property type="match status" value="1"/>
</dbReference>
<evidence type="ECO:0000313" key="8">
    <source>
        <dbReference type="Proteomes" id="UP000885826"/>
    </source>
</evidence>
<dbReference type="PANTHER" id="PTHR43133">
    <property type="entry name" value="RNA POLYMERASE ECF-TYPE SIGMA FACTO"/>
    <property type="match status" value="1"/>
</dbReference>
<dbReference type="SUPFAM" id="SSF88946">
    <property type="entry name" value="Sigma2 domain of RNA polymerase sigma factors"/>
    <property type="match status" value="1"/>
</dbReference>
<organism evidence="7 8">
    <name type="scientific">candidate division WOR-3 bacterium</name>
    <dbReference type="NCBI Taxonomy" id="2052148"/>
    <lineage>
        <taxon>Bacteria</taxon>
        <taxon>Bacteria division WOR-3</taxon>
    </lineage>
</organism>
<feature type="domain" description="RNA polymerase sigma-70 region 2" evidence="5">
    <location>
        <begin position="35"/>
        <end position="102"/>
    </location>
</feature>
<reference evidence="7" key="1">
    <citation type="journal article" date="2020" name="mSystems">
        <title>Genome- and Community-Level Interaction Insights into Carbon Utilization and Element Cycling Functions of Hydrothermarchaeota in Hydrothermal Sediment.</title>
        <authorList>
            <person name="Zhou Z."/>
            <person name="Liu Y."/>
            <person name="Xu W."/>
            <person name="Pan J."/>
            <person name="Luo Z.H."/>
            <person name="Li M."/>
        </authorList>
    </citation>
    <scope>NUCLEOTIDE SEQUENCE</scope>
    <source>
        <strain evidence="7">HyVt-388</strain>
    </source>
</reference>
<name>A0A9C9ENJ5_UNCW3</name>
<gene>
    <name evidence="7" type="ORF">ENI34_08165</name>
</gene>